<protein>
    <submittedName>
        <fullName evidence="1">Uncharacterized protein</fullName>
    </submittedName>
</protein>
<dbReference type="AlphaFoldDB" id="A0A1E3TF62"/>
<gene>
    <name evidence="1" type="ORF">MSP7336_03720</name>
</gene>
<keyword evidence="2" id="KW-1185">Reference proteome</keyword>
<reference evidence="1 2" key="1">
    <citation type="submission" date="2018-05" db="EMBL/GenBank/DDBJ databases">
        <authorList>
            <consortium name="IHU Genomes"/>
        </authorList>
    </citation>
    <scope>NUCLEOTIDE SEQUENCE [LARGE SCALE GENOMIC DNA]</scope>
    <source>
        <strain evidence="1 2">P7336</strain>
    </source>
</reference>
<sequence>MIYDFWKSLGFDFPPLNPDIADPGSAAGLAAQTDPTQFFSGDLDAPSMLASFGADLPADFMSTAPGPAQFVLSSAHRIRG</sequence>
<evidence type="ECO:0000313" key="2">
    <source>
        <dbReference type="Proteomes" id="UP000252015"/>
    </source>
</evidence>
<dbReference type="RefSeq" id="WP_069396483.1">
    <property type="nucleotide sequence ID" value="NZ_JACKUN010000032.1"/>
</dbReference>
<evidence type="ECO:0000313" key="1">
    <source>
        <dbReference type="EMBL" id="SRX95451.1"/>
    </source>
</evidence>
<dbReference type="STRING" id="29313.BHQ16_13065"/>
<dbReference type="EMBL" id="UEGW01000001">
    <property type="protein sequence ID" value="SRX95451.1"/>
    <property type="molecule type" value="Genomic_DNA"/>
</dbReference>
<organism evidence="1 2">
    <name type="scientific">Mycobacterium shimoidei</name>
    <dbReference type="NCBI Taxonomy" id="29313"/>
    <lineage>
        <taxon>Bacteria</taxon>
        <taxon>Bacillati</taxon>
        <taxon>Actinomycetota</taxon>
        <taxon>Actinomycetes</taxon>
        <taxon>Mycobacteriales</taxon>
        <taxon>Mycobacteriaceae</taxon>
        <taxon>Mycobacterium</taxon>
    </lineage>
</organism>
<proteinExistence type="predicted"/>
<accession>A0A1E3TF62</accession>
<name>A0A1E3TF62_MYCSH</name>
<dbReference type="Proteomes" id="UP000252015">
    <property type="component" value="Unassembled WGS sequence"/>
</dbReference>